<evidence type="ECO:0000313" key="2">
    <source>
        <dbReference type="EMBL" id="ROH93202.1"/>
    </source>
</evidence>
<dbReference type="AlphaFoldDB" id="A0A3N0VKA7"/>
<comment type="caution">
    <text evidence="2">The sequence shown here is derived from an EMBL/GenBank/DDBJ whole genome shotgun (WGS) entry which is preliminary data.</text>
</comment>
<evidence type="ECO:0000313" key="3">
    <source>
        <dbReference type="Proteomes" id="UP000282106"/>
    </source>
</evidence>
<dbReference type="EMBL" id="RJVO01000001">
    <property type="protein sequence ID" value="ROH93202.1"/>
    <property type="molecule type" value="Genomic_DNA"/>
</dbReference>
<keyword evidence="2" id="KW-0808">Transferase</keyword>
<sequence>MFKRWLAKPPGTFNYRFDDGLRVQVSPVRPEHAPRFEAGYQQLSEASRRMRFFGQLSGLSSKQLEFLTRPDGRLHLAYGALNLAQPEEPGVGVARCIRLDGDSRIAEVGITILDQYQGRGVGQLLHACLHRAGHVAGLKQFIYDVSADNERFIRHLLALGARQVSRDRDVVRLMMPVYGSGRAVHSGTASAAHFKTLLEAVAAAEPATPLA</sequence>
<feature type="domain" description="N-acetyltransferase" evidence="1">
    <location>
        <begin position="23"/>
        <end position="180"/>
    </location>
</feature>
<keyword evidence="3" id="KW-1185">Reference proteome</keyword>
<dbReference type="CDD" id="cd04301">
    <property type="entry name" value="NAT_SF"/>
    <property type="match status" value="1"/>
</dbReference>
<dbReference type="GO" id="GO:0016747">
    <property type="term" value="F:acyltransferase activity, transferring groups other than amino-acyl groups"/>
    <property type="evidence" value="ECO:0007669"/>
    <property type="project" value="InterPro"/>
</dbReference>
<reference evidence="2 3" key="1">
    <citation type="submission" date="2018-10" db="EMBL/GenBank/DDBJ databases">
        <authorList>
            <person name="Chen W.-M."/>
        </authorList>
    </citation>
    <scope>NUCLEOTIDE SEQUENCE [LARGE SCALE GENOMIC DNA]</scope>
    <source>
        <strain evidence="2 3">THS-13</strain>
    </source>
</reference>
<name>A0A3N0VKA7_9GAMM</name>
<dbReference type="Pfam" id="PF13302">
    <property type="entry name" value="Acetyltransf_3"/>
    <property type="match status" value="1"/>
</dbReference>
<dbReference type="InParanoid" id="A0A3N0VKA7"/>
<protein>
    <submittedName>
        <fullName evidence="2">N-acetyltransferase</fullName>
    </submittedName>
</protein>
<dbReference type="InterPro" id="IPR016181">
    <property type="entry name" value="Acyl_CoA_acyltransferase"/>
</dbReference>
<dbReference type="InterPro" id="IPR000182">
    <property type="entry name" value="GNAT_dom"/>
</dbReference>
<proteinExistence type="predicted"/>
<evidence type="ECO:0000259" key="1">
    <source>
        <dbReference type="PROSITE" id="PS51186"/>
    </source>
</evidence>
<gene>
    <name evidence="2" type="ORF">ED208_01345</name>
</gene>
<dbReference type="Proteomes" id="UP000282106">
    <property type="component" value="Unassembled WGS sequence"/>
</dbReference>
<dbReference type="PROSITE" id="PS51186">
    <property type="entry name" value="GNAT"/>
    <property type="match status" value="1"/>
</dbReference>
<accession>A0A3N0VKA7</accession>
<organism evidence="2 3">
    <name type="scientific">Stagnimonas aquatica</name>
    <dbReference type="NCBI Taxonomy" id="2689987"/>
    <lineage>
        <taxon>Bacteria</taxon>
        <taxon>Pseudomonadati</taxon>
        <taxon>Pseudomonadota</taxon>
        <taxon>Gammaproteobacteria</taxon>
        <taxon>Nevskiales</taxon>
        <taxon>Nevskiaceae</taxon>
        <taxon>Stagnimonas</taxon>
    </lineage>
</organism>
<dbReference type="SUPFAM" id="SSF55729">
    <property type="entry name" value="Acyl-CoA N-acyltransferases (Nat)"/>
    <property type="match status" value="1"/>
</dbReference>
<dbReference type="RefSeq" id="WP_123210056.1">
    <property type="nucleotide sequence ID" value="NZ_RJVO01000001.1"/>
</dbReference>
<dbReference type="Gene3D" id="3.40.630.30">
    <property type="match status" value="1"/>
</dbReference>